<dbReference type="KEGG" id="nfn:NFRAN_2160"/>
<proteinExistence type="predicted"/>
<sequence length="72" mass="8595">MSKCNKIRRLDFNPNYLIKLSLNTALRKGTYPMRLDILKNRNTDLYTKIKSQNLYLVLFFIVVCLNSVRRKN</sequence>
<reference evidence="1 2" key="1">
    <citation type="submission" date="2019-02" db="EMBL/GenBank/DDBJ databases">
        <authorList>
            <person name="Lehtovirta-Morley E L."/>
        </authorList>
    </citation>
    <scope>NUCLEOTIDE SEQUENCE [LARGE SCALE GENOMIC DNA]</scope>
    <source>
        <strain evidence="1">NFRAN1</strain>
    </source>
</reference>
<gene>
    <name evidence="1" type="ORF">NFRAN_2160</name>
</gene>
<organism evidence="1 2">
    <name type="scientific">Candidatus Nitrosocosmicus franklandianus</name>
    <dbReference type="NCBI Taxonomy" id="1798806"/>
    <lineage>
        <taxon>Archaea</taxon>
        <taxon>Nitrososphaerota</taxon>
        <taxon>Nitrososphaeria</taxon>
        <taxon>Nitrososphaerales</taxon>
        <taxon>Nitrososphaeraceae</taxon>
        <taxon>Candidatus Nitrosocosmicus</taxon>
    </lineage>
</organism>
<evidence type="ECO:0000313" key="2">
    <source>
        <dbReference type="Proteomes" id="UP000294299"/>
    </source>
</evidence>
<dbReference type="AlphaFoldDB" id="A0A484IFR7"/>
<evidence type="ECO:0000313" key="1">
    <source>
        <dbReference type="EMBL" id="VFJ14482.1"/>
    </source>
</evidence>
<dbReference type="Proteomes" id="UP000294299">
    <property type="component" value="Chromosome NFRAN"/>
</dbReference>
<name>A0A484IFR7_9ARCH</name>
<protein>
    <submittedName>
        <fullName evidence="1">Uncharacterized protein</fullName>
    </submittedName>
</protein>
<dbReference type="EMBL" id="LR216287">
    <property type="protein sequence ID" value="VFJ14482.1"/>
    <property type="molecule type" value="Genomic_DNA"/>
</dbReference>
<accession>A0A484IFR7</accession>
<keyword evidence="2" id="KW-1185">Reference proteome</keyword>